<keyword evidence="3" id="KW-1185">Reference proteome</keyword>
<feature type="transmembrane region" description="Helical" evidence="1">
    <location>
        <begin position="6"/>
        <end position="22"/>
    </location>
</feature>
<evidence type="ECO:0000313" key="2">
    <source>
        <dbReference type="EMBL" id="SDY96762.1"/>
    </source>
</evidence>
<evidence type="ECO:0000256" key="1">
    <source>
        <dbReference type="SAM" id="Phobius"/>
    </source>
</evidence>
<keyword evidence="1" id="KW-0472">Membrane</keyword>
<name>A0A1H3P6M1_9FIRM</name>
<keyword evidence="1" id="KW-0812">Transmembrane</keyword>
<organism evidence="2 3">
    <name type="scientific">Proteiniborus ethanoligenes</name>
    <dbReference type="NCBI Taxonomy" id="415015"/>
    <lineage>
        <taxon>Bacteria</taxon>
        <taxon>Bacillati</taxon>
        <taxon>Bacillota</taxon>
        <taxon>Clostridia</taxon>
        <taxon>Eubacteriales</taxon>
        <taxon>Proteiniborus</taxon>
    </lineage>
</organism>
<reference evidence="2 3" key="1">
    <citation type="submission" date="2016-10" db="EMBL/GenBank/DDBJ databases">
        <authorList>
            <person name="de Groot N.N."/>
        </authorList>
    </citation>
    <scope>NUCLEOTIDE SEQUENCE [LARGE SCALE GENOMIC DNA]</scope>
    <source>
        <strain evidence="2 3">DSM 21650</strain>
    </source>
</reference>
<dbReference type="EMBL" id="FNQE01000013">
    <property type="protein sequence ID" value="SDY96762.1"/>
    <property type="molecule type" value="Genomic_DNA"/>
</dbReference>
<protein>
    <submittedName>
        <fullName evidence="2">Uncharacterized protein</fullName>
    </submittedName>
</protein>
<evidence type="ECO:0000313" key="3">
    <source>
        <dbReference type="Proteomes" id="UP000198625"/>
    </source>
</evidence>
<dbReference type="RefSeq" id="WP_176967901.1">
    <property type="nucleotide sequence ID" value="NZ_FNQE01000013.1"/>
</dbReference>
<proteinExistence type="predicted"/>
<keyword evidence="1" id="KW-1133">Transmembrane helix</keyword>
<gene>
    <name evidence="2" type="ORF">SAMN05660462_01376</name>
</gene>
<dbReference type="AlphaFoldDB" id="A0A1H3P6M1"/>
<accession>A0A1H3P6M1</accession>
<dbReference type="Proteomes" id="UP000198625">
    <property type="component" value="Unassembled WGS sequence"/>
</dbReference>
<sequence length="53" mass="6583">MKYILISLVFLFYMFFVIIKIRKREIDRLRCFLNSISYMDLKSTLVKDKEEDR</sequence>